<feature type="transmembrane region" description="Helical" evidence="1">
    <location>
        <begin position="115"/>
        <end position="136"/>
    </location>
</feature>
<feature type="transmembrane region" description="Helical" evidence="1">
    <location>
        <begin position="21"/>
        <end position="37"/>
    </location>
</feature>
<dbReference type="RefSeq" id="WP_191257646.1">
    <property type="nucleotide sequence ID" value="NZ_BNAY01000007.1"/>
</dbReference>
<organism evidence="2 3">
    <name type="scientific">Amycolatopsis oliviviridis</name>
    <dbReference type="NCBI Taxonomy" id="1471590"/>
    <lineage>
        <taxon>Bacteria</taxon>
        <taxon>Bacillati</taxon>
        <taxon>Actinomycetota</taxon>
        <taxon>Actinomycetes</taxon>
        <taxon>Pseudonocardiales</taxon>
        <taxon>Pseudonocardiaceae</taxon>
        <taxon>Amycolatopsis</taxon>
    </lineage>
</organism>
<keyword evidence="1" id="KW-1133">Transmembrane helix</keyword>
<reference evidence="3" key="1">
    <citation type="journal article" date="2019" name="Int. J. Syst. Evol. Microbiol.">
        <title>The Global Catalogue of Microorganisms (GCM) 10K type strain sequencing project: providing services to taxonomists for standard genome sequencing and annotation.</title>
        <authorList>
            <consortium name="The Broad Institute Genomics Platform"/>
            <consortium name="The Broad Institute Genome Sequencing Center for Infectious Disease"/>
            <person name="Wu L."/>
            <person name="Ma J."/>
        </authorList>
    </citation>
    <scope>NUCLEOTIDE SEQUENCE [LARGE SCALE GENOMIC DNA]</scope>
    <source>
        <strain evidence="3">CGMCC 4.7683</strain>
    </source>
</reference>
<gene>
    <name evidence="2" type="ORF">GCM10017790_58870</name>
</gene>
<keyword evidence="3" id="KW-1185">Reference proteome</keyword>
<dbReference type="EMBL" id="BNAY01000007">
    <property type="protein sequence ID" value="GHH28286.1"/>
    <property type="molecule type" value="Genomic_DNA"/>
</dbReference>
<comment type="caution">
    <text evidence="2">The sequence shown here is derived from an EMBL/GenBank/DDBJ whole genome shotgun (WGS) entry which is preliminary data.</text>
</comment>
<accession>A0ABQ3M6N6</accession>
<feature type="transmembrane region" description="Helical" evidence="1">
    <location>
        <begin position="81"/>
        <end position="103"/>
    </location>
</feature>
<evidence type="ECO:0000313" key="3">
    <source>
        <dbReference type="Proteomes" id="UP000635387"/>
    </source>
</evidence>
<proteinExistence type="predicted"/>
<protein>
    <submittedName>
        <fullName evidence="2">Uncharacterized protein</fullName>
    </submittedName>
</protein>
<evidence type="ECO:0000256" key="1">
    <source>
        <dbReference type="SAM" id="Phobius"/>
    </source>
</evidence>
<dbReference type="Proteomes" id="UP000635387">
    <property type="component" value="Unassembled WGS sequence"/>
</dbReference>
<evidence type="ECO:0000313" key="2">
    <source>
        <dbReference type="EMBL" id="GHH28286.1"/>
    </source>
</evidence>
<keyword evidence="1" id="KW-0472">Membrane</keyword>
<feature type="transmembrane region" description="Helical" evidence="1">
    <location>
        <begin position="148"/>
        <end position="171"/>
    </location>
</feature>
<name>A0ABQ3M6N6_9PSEU</name>
<keyword evidence="1" id="KW-0812">Transmembrane</keyword>
<sequence length="179" mass="18131">MITNTVNRPATPSFRWHTSSLALLAVAIAAVIAWSIRDWSLVLDTGKPPAIMNPSGAGHHGGALGTLAPPPAVLREQAPNLAGIALLAVHATFGGVAASAALARRRVPAGRTTTSVLFAASCSVFAAVSTVPIASLTVGNAISFGNTLAAAITVSQYSFLLALLFAAASALRARSHSGR</sequence>